<evidence type="ECO:0000259" key="1">
    <source>
        <dbReference type="PROSITE" id="PS50042"/>
    </source>
</evidence>
<evidence type="ECO:0000313" key="2">
    <source>
        <dbReference type="EMBL" id="HEA87124.1"/>
    </source>
</evidence>
<dbReference type="GO" id="GO:0005829">
    <property type="term" value="C:cytosol"/>
    <property type="evidence" value="ECO:0007669"/>
    <property type="project" value="TreeGrafter"/>
</dbReference>
<dbReference type="AlphaFoldDB" id="A0A7C1SE28"/>
<evidence type="ECO:0000313" key="3">
    <source>
        <dbReference type="EMBL" id="HEE17941.1"/>
    </source>
</evidence>
<dbReference type="InterPro" id="IPR018490">
    <property type="entry name" value="cNMP-bd_dom_sf"/>
</dbReference>
<dbReference type="GO" id="GO:0003700">
    <property type="term" value="F:DNA-binding transcription factor activity"/>
    <property type="evidence" value="ECO:0007669"/>
    <property type="project" value="TreeGrafter"/>
</dbReference>
<proteinExistence type="predicted"/>
<dbReference type="Gene3D" id="2.60.120.10">
    <property type="entry name" value="Jelly Rolls"/>
    <property type="match status" value="1"/>
</dbReference>
<dbReference type="EMBL" id="DSLG01000004">
    <property type="protein sequence ID" value="HEA87124.1"/>
    <property type="molecule type" value="Genomic_DNA"/>
</dbReference>
<dbReference type="Pfam" id="PF00027">
    <property type="entry name" value="cNMP_binding"/>
    <property type="match status" value="1"/>
</dbReference>
<protein>
    <submittedName>
        <fullName evidence="2">Cyclic nucleotide-binding domain-containing protein</fullName>
    </submittedName>
</protein>
<dbReference type="EMBL" id="DSKA01000009">
    <property type="protein sequence ID" value="HEE17941.1"/>
    <property type="molecule type" value="Genomic_DNA"/>
</dbReference>
<dbReference type="SUPFAM" id="SSF51206">
    <property type="entry name" value="cAMP-binding domain-like"/>
    <property type="match status" value="1"/>
</dbReference>
<sequence>MDTKEFLKTIEGFERLEDSELERFARLGKLKSVRAGEPVDVQGQPADRFYILVSGRLAVILTLDFGVAQQTYQIMTLGPGQMFAWSGLVGNQHYTAGSRALTDCTFLEFEVAELERLFDQDPRLGYVLMRLVARTIASRLRHIQLQLAQQFALRESTE</sequence>
<dbReference type="PANTHER" id="PTHR24567:SF74">
    <property type="entry name" value="HTH-TYPE TRANSCRIPTIONAL REGULATOR ARCR"/>
    <property type="match status" value="1"/>
</dbReference>
<dbReference type="SMART" id="SM00100">
    <property type="entry name" value="cNMP"/>
    <property type="match status" value="1"/>
</dbReference>
<dbReference type="PROSITE" id="PS50042">
    <property type="entry name" value="CNMP_BINDING_3"/>
    <property type="match status" value="1"/>
</dbReference>
<dbReference type="InterPro" id="IPR014710">
    <property type="entry name" value="RmlC-like_jellyroll"/>
</dbReference>
<dbReference type="EMBL" id="DSTU01000007">
    <property type="protein sequence ID" value="HFJ54206.1"/>
    <property type="molecule type" value="Genomic_DNA"/>
</dbReference>
<dbReference type="InterPro" id="IPR000595">
    <property type="entry name" value="cNMP-bd_dom"/>
</dbReference>
<name>A0A7C1SE28_UNCW3</name>
<dbReference type="CDD" id="cd00038">
    <property type="entry name" value="CAP_ED"/>
    <property type="match status" value="1"/>
</dbReference>
<reference evidence="2" key="1">
    <citation type="journal article" date="2020" name="mSystems">
        <title>Genome- and Community-Level Interaction Insights into Carbon Utilization and Element Cycling Functions of Hydrothermarchaeota in Hydrothermal Sediment.</title>
        <authorList>
            <person name="Zhou Z."/>
            <person name="Liu Y."/>
            <person name="Xu W."/>
            <person name="Pan J."/>
            <person name="Luo Z.H."/>
            <person name="Li M."/>
        </authorList>
    </citation>
    <scope>NUCLEOTIDE SEQUENCE [LARGE SCALE GENOMIC DNA]</scope>
    <source>
        <strain evidence="3">SpSt-236</strain>
        <strain evidence="2">SpSt-265</strain>
        <strain evidence="4">SpSt-465</strain>
    </source>
</reference>
<gene>
    <name evidence="3" type="ORF">ENP62_00095</name>
    <name evidence="2" type="ORF">ENP94_03835</name>
    <name evidence="4" type="ORF">ENS16_05910</name>
</gene>
<comment type="caution">
    <text evidence="2">The sequence shown here is derived from an EMBL/GenBank/DDBJ whole genome shotgun (WGS) entry which is preliminary data.</text>
</comment>
<evidence type="ECO:0000313" key="4">
    <source>
        <dbReference type="EMBL" id="HFJ54206.1"/>
    </source>
</evidence>
<organism evidence="2">
    <name type="scientific">candidate division WOR-3 bacterium</name>
    <dbReference type="NCBI Taxonomy" id="2052148"/>
    <lineage>
        <taxon>Bacteria</taxon>
        <taxon>Bacteria division WOR-3</taxon>
    </lineage>
</organism>
<dbReference type="InterPro" id="IPR050397">
    <property type="entry name" value="Env_Response_Regulators"/>
</dbReference>
<dbReference type="PANTHER" id="PTHR24567">
    <property type="entry name" value="CRP FAMILY TRANSCRIPTIONAL REGULATORY PROTEIN"/>
    <property type="match status" value="1"/>
</dbReference>
<feature type="domain" description="Cyclic nucleotide-binding" evidence="1">
    <location>
        <begin position="12"/>
        <end position="118"/>
    </location>
</feature>
<accession>A0A7C1SE28</accession>